<evidence type="ECO:0000259" key="8">
    <source>
        <dbReference type="SMART" id="SM00849"/>
    </source>
</evidence>
<dbReference type="AlphaFoldDB" id="A0A1G2MH91"/>
<evidence type="ECO:0000313" key="10">
    <source>
        <dbReference type="Proteomes" id="UP000177130"/>
    </source>
</evidence>
<dbReference type="SUPFAM" id="SSF56281">
    <property type="entry name" value="Metallo-hydrolase/oxidoreductase"/>
    <property type="match status" value="1"/>
</dbReference>
<dbReference type="Pfam" id="PF00753">
    <property type="entry name" value="Lactamase_B"/>
    <property type="match status" value="1"/>
</dbReference>
<dbReference type="Proteomes" id="UP000177130">
    <property type="component" value="Unassembled WGS sequence"/>
</dbReference>
<dbReference type="Pfam" id="PF17770">
    <property type="entry name" value="RNase_J_C"/>
    <property type="match status" value="1"/>
</dbReference>
<evidence type="ECO:0000256" key="2">
    <source>
        <dbReference type="ARBA" id="ARBA00022722"/>
    </source>
</evidence>
<keyword evidence="5" id="KW-0862">Zinc</keyword>
<dbReference type="PANTHER" id="PTHR43694:SF1">
    <property type="entry name" value="RIBONUCLEASE J"/>
    <property type="match status" value="1"/>
</dbReference>
<dbReference type="InterPro" id="IPR001279">
    <property type="entry name" value="Metallo-B-lactamas"/>
</dbReference>
<accession>A0A1G2MH91</accession>
<dbReference type="NCBIfam" id="TIGR00649">
    <property type="entry name" value="MG423"/>
    <property type="match status" value="1"/>
</dbReference>
<dbReference type="STRING" id="1802306.A3C72_04730"/>
<dbReference type="InterPro" id="IPR036866">
    <property type="entry name" value="RibonucZ/Hydroxyglut_hydro"/>
</dbReference>
<sequence>MTVIEYKNDIVVIDAGLQFSEDDTPGIDFILPNTKYLEERKEKIRAVLVTHGHLDHIGAVPYIMERIGNPPLYTRKLTALMIEKRQVEFPTQAKLDIRIIEKNEAIRIGDLKIKFFAVTHTIPDCMGIIIETPYGMIVTPGDFKLSHTDGVVDPKEESEYSAFDKENVLLLMADSTNIANPGFSTPERLVHKTLEDIINKSTGRLIIGTFASQFERMIKIIQVAEQTGKKIVVEGRSMKTNIDVAIAAGLVEVKKDTIIQAEDMENYPPHKVIILATGAQGEEFAALMRMTNKSHKNVQIKKGDTVVLSSSIIPGNERTVQKLKDNLARAGAKILHYRTSDLYIHSTGHANRGEIEWLHKKIKPKFFVPIHGSHYMLRLHEELAVEAGTPPQNIVVPDDGTIIEIRNKGESITTLKEKAAEGFMMVDGFAVGDVQEVVIRDRQMLSEDGMFVIVASINTSTGRLKKSPDIISRGFVYLRESQELLQQARIIIKKTVEDTTVGMNPINFEYVKTVLTDNLSRFLFQKTNKRPIVIPVLIGV</sequence>
<evidence type="ECO:0000256" key="3">
    <source>
        <dbReference type="ARBA" id="ARBA00022723"/>
    </source>
</evidence>
<dbReference type="Gene3D" id="3.40.50.10710">
    <property type="entry name" value="Metallo-hydrolase/oxidoreductase"/>
    <property type="match status" value="1"/>
</dbReference>
<evidence type="ECO:0000256" key="6">
    <source>
        <dbReference type="ARBA" id="ARBA00022839"/>
    </source>
</evidence>
<keyword evidence="6" id="KW-0269">Exonuclease</keyword>
<comment type="caution">
    <text evidence="9">The sequence shown here is derived from an EMBL/GenBank/DDBJ whole genome shotgun (WGS) entry which is preliminary data.</text>
</comment>
<keyword evidence="7" id="KW-0694">RNA-binding</keyword>
<protein>
    <recommendedName>
        <fullName evidence="8">Metallo-beta-lactamase domain-containing protein</fullName>
    </recommendedName>
</protein>
<evidence type="ECO:0000256" key="1">
    <source>
        <dbReference type="ARBA" id="ARBA00022490"/>
    </source>
</evidence>
<dbReference type="GO" id="GO:0004527">
    <property type="term" value="F:exonuclease activity"/>
    <property type="evidence" value="ECO:0007669"/>
    <property type="project" value="UniProtKB-KW"/>
</dbReference>
<dbReference type="InterPro" id="IPR004613">
    <property type="entry name" value="RNase_J"/>
</dbReference>
<dbReference type="Gene3D" id="3.60.15.10">
    <property type="entry name" value="Ribonuclease Z/Hydroxyacylglutathione hydrolase-like"/>
    <property type="match status" value="1"/>
</dbReference>
<evidence type="ECO:0000256" key="5">
    <source>
        <dbReference type="ARBA" id="ARBA00022833"/>
    </source>
</evidence>
<evidence type="ECO:0000256" key="7">
    <source>
        <dbReference type="ARBA" id="ARBA00022884"/>
    </source>
</evidence>
<dbReference type="SMART" id="SM00849">
    <property type="entry name" value="Lactamase_B"/>
    <property type="match status" value="1"/>
</dbReference>
<dbReference type="EMBL" id="MHRK01000054">
    <property type="protein sequence ID" value="OHA22362.1"/>
    <property type="molecule type" value="Genomic_DNA"/>
</dbReference>
<evidence type="ECO:0000313" key="9">
    <source>
        <dbReference type="EMBL" id="OHA22362.1"/>
    </source>
</evidence>
<dbReference type="InterPro" id="IPR042173">
    <property type="entry name" value="RNase_J_2"/>
</dbReference>
<dbReference type="Pfam" id="PF07521">
    <property type="entry name" value="RMMBL"/>
    <property type="match status" value="1"/>
</dbReference>
<gene>
    <name evidence="9" type="ORF">A3C72_04730</name>
</gene>
<dbReference type="Pfam" id="PF22505">
    <property type="entry name" value="RNase_J_b_CASP"/>
    <property type="match status" value="1"/>
</dbReference>
<organism evidence="9 10">
    <name type="scientific">Candidatus Taylorbacteria bacterium RIFCSPHIGHO2_02_FULL_43_32b</name>
    <dbReference type="NCBI Taxonomy" id="1802306"/>
    <lineage>
        <taxon>Bacteria</taxon>
        <taxon>Candidatus Tayloriibacteriota</taxon>
    </lineage>
</organism>
<dbReference type="InterPro" id="IPR055132">
    <property type="entry name" value="RNase_J_b_CASP"/>
</dbReference>
<dbReference type="GO" id="GO:0046872">
    <property type="term" value="F:metal ion binding"/>
    <property type="evidence" value="ECO:0007669"/>
    <property type="project" value="UniProtKB-KW"/>
</dbReference>
<dbReference type="GO" id="GO:0003723">
    <property type="term" value="F:RNA binding"/>
    <property type="evidence" value="ECO:0007669"/>
    <property type="project" value="UniProtKB-KW"/>
</dbReference>
<dbReference type="InterPro" id="IPR011108">
    <property type="entry name" value="RMMBL"/>
</dbReference>
<dbReference type="InterPro" id="IPR041636">
    <property type="entry name" value="RNase_J_C"/>
</dbReference>
<feature type="domain" description="Metallo-beta-lactamase" evidence="8">
    <location>
        <begin position="1"/>
        <end position="183"/>
    </location>
</feature>
<keyword evidence="2" id="KW-0540">Nuclease</keyword>
<reference evidence="9 10" key="1">
    <citation type="journal article" date="2016" name="Nat. Commun.">
        <title>Thousands of microbial genomes shed light on interconnected biogeochemical processes in an aquifer system.</title>
        <authorList>
            <person name="Anantharaman K."/>
            <person name="Brown C.T."/>
            <person name="Hug L.A."/>
            <person name="Sharon I."/>
            <person name="Castelle C.J."/>
            <person name="Probst A.J."/>
            <person name="Thomas B.C."/>
            <person name="Singh A."/>
            <person name="Wilkins M.J."/>
            <person name="Karaoz U."/>
            <person name="Brodie E.L."/>
            <person name="Williams K.H."/>
            <person name="Hubbard S.S."/>
            <person name="Banfield J.F."/>
        </authorList>
    </citation>
    <scope>NUCLEOTIDE SEQUENCE [LARGE SCALE GENOMIC DNA]</scope>
</reference>
<dbReference type="Gene3D" id="3.10.20.580">
    <property type="match status" value="1"/>
</dbReference>
<dbReference type="CDD" id="cd07714">
    <property type="entry name" value="RNaseJ_MBL-fold"/>
    <property type="match status" value="1"/>
</dbReference>
<evidence type="ECO:0000256" key="4">
    <source>
        <dbReference type="ARBA" id="ARBA00022801"/>
    </source>
</evidence>
<dbReference type="PANTHER" id="PTHR43694">
    <property type="entry name" value="RIBONUCLEASE J"/>
    <property type="match status" value="1"/>
</dbReference>
<proteinExistence type="predicted"/>
<keyword evidence="4" id="KW-0378">Hydrolase</keyword>
<keyword evidence="3" id="KW-0479">Metal-binding</keyword>
<keyword evidence="1" id="KW-0963">Cytoplasm</keyword>
<name>A0A1G2MH91_9BACT</name>